<proteinExistence type="predicted"/>
<dbReference type="Proteomes" id="UP001216390">
    <property type="component" value="Chromosome"/>
</dbReference>
<dbReference type="RefSeq" id="WP_272736131.1">
    <property type="nucleotide sequence ID" value="NZ_CP116942.1"/>
</dbReference>
<dbReference type="AlphaFoldDB" id="A0AAF0BV14"/>
<keyword evidence="3" id="KW-1185">Reference proteome</keyword>
<evidence type="ECO:0000256" key="1">
    <source>
        <dbReference type="SAM" id="MobiDB-lite"/>
    </source>
</evidence>
<organism evidence="2 3">
    <name type="scientific">Iamia majanohamensis</name>
    <dbReference type="NCBI Taxonomy" id="467976"/>
    <lineage>
        <taxon>Bacteria</taxon>
        <taxon>Bacillati</taxon>
        <taxon>Actinomycetota</taxon>
        <taxon>Acidimicrobiia</taxon>
        <taxon>Acidimicrobiales</taxon>
        <taxon>Iamiaceae</taxon>
        <taxon>Iamia</taxon>
    </lineage>
</organism>
<dbReference type="EMBL" id="CP116942">
    <property type="protein sequence ID" value="WCO66608.1"/>
    <property type="molecule type" value="Genomic_DNA"/>
</dbReference>
<evidence type="ECO:0000313" key="2">
    <source>
        <dbReference type="EMBL" id="WCO66608.1"/>
    </source>
</evidence>
<evidence type="ECO:0000313" key="3">
    <source>
        <dbReference type="Proteomes" id="UP001216390"/>
    </source>
</evidence>
<sequence length="285" mass="30365">MTTLPPDTQVHWASETGAQEGPAPARDVVGWIQGGHLPRTTRIWWPEAEGWIPAPEVPGWGELLAPTATPAPPPAAAPQAGAPAPGQGGGHATDALMDGLTDQELDDEFIALVDRSWEMYKETEKADTIDEAIVGGLVTALVDSGFVLIDITTGLRHSLRFEVPTTGARVTVALQHLTPGLADAKVVGHRANLTVGYGERLGNAGQIGQALRTEVASSFVATPEPGTVSFDADISSGYVYASIDLYLEPERYVGDDLVVDHDLLRRHVAALVHTMRTFVHTRFGS</sequence>
<feature type="region of interest" description="Disordered" evidence="1">
    <location>
        <begin position="1"/>
        <end position="26"/>
    </location>
</feature>
<evidence type="ECO:0008006" key="4">
    <source>
        <dbReference type="Google" id="ProtNLM"/>
    </source>
</evidence>
<feature type="region of interest" description="Disordered" evidence="1">
    <location>
        <begin position="64"/>
        <end position="95"/>
    </location>
</feature>
<name>A0AAF0BV14_9ACTN</name>
<accession>A0AAF0BV14</accession>
<dbReference type="KEGG" id="ima:PO878_19095"/>
<gene>
    <name evidence="2" type="ORF">PO878_19095</name>
</gene>
<protein>
    <recommendedName>
        <fullName evidence="4">DUF4339 domain-containing protein</fullName>
    </recommendedName>
</protein>
<reference evidence="2" key="1">
    <citation type="submission" date="2023-01" db="EMBL/GenBank/DDBJ databases">
        <title>The diversity of Class Acidimicrobiia in South China Sea sediment environments and the proposal of Iamia marina sp. nov., a novel species of the genus Iamia.</title>
        <authorList>
            <person name="He Y."/>
            <person name="Tian X."/>
        </authorList>
    </citation>
    <scope>NUCLEOTIDE SEQUENCE</scope>
    <source>
        <strain evidence="2">DSM 19957</strain>
    </source>
</reference>